<dbReference type="AlphaFoldDB" id="A0A444L806"/>
<evidence type="ECO:0000256" key="1">
    <source>
        <dbReference type="ARBA" id="ARBA00001917"/>
    </source>
</evidence>
<dbReference type="PANTHER" id="PTHR43673:SF2">
    <property type="entry name" value="NITROREDUCTASE"/>
    <property type="match status" value="1"/>
</dbReference>
<organism evidence="7 8">
    <name type="scientific">Methanosuratincola subterraneus</name>
    <dbReference type="NCBI Taxonomy" id="2593994"/>
    <lineage>
        <taxon>Archaea</taxon>
        <taxon>Thermoproteota</taxon>
        <taxon>Methanosuratincolia</taxon>
        <taxon>Candidatus Methanomethylicales</taxon>
        <taxon>Candidatus Methanomethylicaceae</taxon>
        <taxon>Candidatus Methanosuratincola (ex Vanwonterghem et al. 2016)</taxon>
    </lineage>
</organism>
<feature type="domain" description="Nitroreductase" evidence="6">
    <location>
        <begin position="7"/>
        <end position="61"/>
    </location>
</feature>
<dbReference type="Gene3D" id="3.40.109.10">
    <property type="entry name" value="NADH Oxidase"/>
    <property type="match status" value="1"/>
</dbReference>
<proteinExistence type="inferred from homology"/>
<evidence type="ECO:0000256" key="2">
    <source>
        <dbReference type="ARBA" id="ARBA00007118"/>
    </source>
</evidence>
<dbReference type="GO" id="GO:0016491">
    <property type="term" value="F:oxidoreductase activity"/>
    <property type="evidence" value="ECO:0007669"/>
    <property type="project" value="UniProtKB-KW"/>
</dbReference>
<comment type="caution">
    <text evidence="7">The sequence shown here is derived from an EMBL/GenBank/DDBJ whole genome shotgun (WGS) entry which is preliminary data.</text>
</comment>
<accession>A0A444L806</accession>
<evidence type="ECO:0000256" key="5">
    <source>
        <dbReference type="ARBA" id="ARBA00023002"/>
    </source>
</evidence>
<evidence type="ECO:0000256" key="4">
    <source>
        <dbReference type="ARBA" id="ARBA00022643"/>
    </source>
</evidence>
<dbReference type="Pfam" id="PF00881">
    <property type="entry name" value="Nitroreductase"/>
    <property type="match status" value="2"/>
</dbReference>
<evidence type="ECO:0000313" key="7">
    <source>
        <dbReference type="EMBL" id="RWX73705.1"/>
    </source>
</evidence>
<sequence>MEVFEAILRRRSVRSYLPDPVPQEKLNRILEAGRLSPSAMNKQPWHFIVVTDPEKRRELAHGKFAWMLKECPAVIVGCGDREASPKWYKVDTAIALQTMVIAATGEELGTCWVGSFDESRVKETLRIPDRYEVVAMLAVGYPKDGFSLTGTITSILRNKKKMGEIVSYEEYGRSQLA</sequence>
<reference evidence="7 8" key="1">
    <citation type="submission" date="2018-12" db="EMBL/GenBank/DDBJ databases">
        <title>The complete genome of the methanogenic archaea of the candidate phylum Verstraetearchaeota, obtained from the metagenome of underground thermal water.</title>
        <authorList>
            <person name="Kadnikov V.V."/>
            <person name="Mardanov A.V."/>
            <person name="Beletsky A.V."/>
            <person name="Karnachuk O.V."/>
            <person name="Ravin N.V."/>
        </authorList>
    </citation>
    <scope>NUCLEOTIDE SEQUENCE [LARGE SCALE GENOMIC DNA]</scope>
    <source>
        <strain evidence="7">Ch88</strain>
    </source>
</reference>
<dbReference type="EMBL" id="RXGA01000002">
    <property type="protein sequence ID" value="RWX73705.1"/>
    <property type="molecule type" value="Genomic_DNA"/>
</dbReference>
<gene>
    <name evidence="7" type="ORF">Metus_0484</name>
</gene>
<keyword evidence="3" id="KW-0285">Flavoprotein</keyword>
<evidence type="ECO:0000313" key="8">
    <source>
        <dbReference type="Proteomes" id="UP000288215"/>
    </source>
</evidence>
<keyword evidence="5" id="KW-0560">Oxidoreductase</keyword>
<evidence type="ECO:0000256" key="3">
    <source>
        <dbReference type="ARBA" id="ARBA00022630"/>
    </source>
</evidence>
<feature type="domain" description="Nitroreductase" evidence="6">
    <location>
        <begin position="69"/>
        <end position="141"/>
    </location>
</feature>
<evidence type="ECO:0000259" key="6">
    <source>
        <dbReference type="Pfam" id="PF00881"/>
    </source>
</evidence>
<dbReference type="SUPFAM" id="SSF55469">
    <property type="entry name" value="FMN-dependent nitroreductase-like"/>
    <property type="match status" value="1"/>
</dbReference>
<comment type="similarity">
    <text evidence="2">Belongs to the nitroreductase family.</text>
</comment>
<dbReference type="Proteomes" id="UP000288215">
    <property type="component" value="Unassembled WGS sequence"/>
</dbReference>
<dbReference type="InterPro" id="IPR029479">
    <property type="entry name" value="Nitroreductase"/>
</dbReference>
<name>A0A444L806_METS7</name>
<dbReference type="PANTHER" id="PTHR43673">
    <property type="entry name" value="NAD(P)H NITROREDUCTASE YDGI-RELATED"/>
    <property type="match status" value="1"/>
</dbReference>
<protein>
    <submittedName>
        <fullName evidence="7">Nitroreductase family protein</fullName>
    </submittedName>
</protein>
<keyword evidence="4" id="KW-0288">FMN</keyword>
<dbReference type="InterPro" id="IPR000415">
    <property type="entry name" value="Nitroreductase-like"/>
</dbReference>
<comment type="cofactor">
    <cofactor evidence="1">
        <name>FMN</name>
        <dbReference type="ChEBI" id="CHEBI:58210"/>
    </cofactor>
</comment>